<dbReference type="VEuPathDB" id="FungiDB:PV09_03424"/>
<dbReference type="EMBL" id="KN847537">
    <property type="protein sequence ID" value="KIW05546.1"/>
    <property type="molecule type" value="Genomic_DNA"/>
</dbReference>
<dbReference type="STRING" id="253628.A0A0D1XS60"/>
<sequence>MAIMATPTVDRFLEGISEIINRSDAEELRNWMPIEPAFPDIYNNIIQEMRSQFPADPEKPAEVSSQLEEKVRPKLSSVLLTNGDEWTGFAAFMCQYLVYLREVDPGNLLSTYRQLTELVSKCNSALSASEVGVVMLPVAVTYAKVLARLALGLEKQPELIANFVEQTDEGGERLSLPERAANTIRNGFVACLNEMAQYTSNQATKPFGRHAGIYKLANICLKIFFGCQKTKSAEQIFTNIGAKSPPIEIYPRSERATYLYYLGRFYFTVNHFYRAQAALQAAYDECHKQATKQRRLILVYLVTSNIILGKFPSEALYQKPEARGFRERYQPICNAIRSGDLASFRRLTAMDNEHAEWFLFHRVFLQIRSRCEVLVWRSLSRKVWILHGDRGQPELRRPPFLELEDLVTVAQYLEKRALNPLSLSDGGPGNRHTNWVFMSQDPPKASRYVDDDFEGLEEDDEFFDEEVNPFLLPDLQVIESVVSSLVSQGLINGYVSTQKKLAIQGATRKPTLEAGWPNVWQTIKTRCEKGGEDIPGWKRRRIGFAQGGRQFM</sequence>
<evidence type="ECO:0000313" key="1">
    <source>
        <dbReference type="EMBL" id="KIW05546.1"/>
    </source>
</evidence>
<dbReference type="PANTHER" id="PTHR12732:SF8">
    <property type="entry name" value="NUCLEAR MRNA EXPORT PROTEIN THP1"/>
    <property type="match status" value="1"/>
</dbReference>
<proteinExistence type="predicted"/>
<protein>
    <recommendedName>
        <fullName evidence="3">PCI domain-containing protein</fullName>
    </recommendedName>
</protein>
<dbReference type="Proteomes" id="UP000053259">
    <property type="component" value="Unassembled WGS sequence"/>
</dbReference>
<dbReference type="HOGENOM" id="CLU_017745_1_0_1"/>
<evidence type="ECO:0008006" key="3">
    <source>
        <dbReference type="Google" id="ProtNLM"/>
    </source>
</evidence>
<dbReference type="GO" id="GO:0003690">
    <property type="term" value="F:double-stranded DNA binding"/>
    <property type="evidence" value="ECO:0007669"/>
    <property type="project" value="InterPro"/>
</dbReference>
<keyword evidence="2" id="KW-1185">Reference proteome</keyword>
<dbReference type="PANTHER" id="PTHR12732">
    <property type="entry name" value="UNCHARACTERIZED PROTEASOME COMPONENT REGION PCI-CONTAINING"/>
    <property type="match status" value="1"/>
</dbReference>
<dbReference type="GeneID" id="27311397"/>
<organism evidence="1 2">
    <name type="scientific">Verruconis gallopava</name>
    <dbReference type="NCBI Taxonomy" id="253628"/>
    <lineage>
        <taxon>Eukaryota</taxon>
        <taxon>Fungi</taxon>
        <taxon>Dikarya</taxon>
        <taxon>Ascomycota</taxon>
        <taxon>Pezizomycotina</taxon>
        <taxon>Dothideomycetes</taxon>
        <taxon>Pleosporomycetidae</taxon>
        <taxon>Venturiales</taxon>
        <taxon>Sympoventuriaceae</taxon>
        <taxon>Verruconis</taxon>
    </lineage>
</organism>
<dbReference type="InParanoid" id="A0A0D1XS60"/>
<dbReference type="SMART" id="SM00753">
    <property type="entry name" value="PAM"/>
    <property type="match status" value="1"/>
</dbReference>
<dbReference type="InterPro" id="IPR045114">
    <property type="entry name" value="Csn12-like"/>
</dbReference>
<evidence type="ECO:0000313" key="2">
    <source>
        <dbReference type="Proteomes" id="UP000053259"/>
    </source>
</evidence>
<reference evidence="1 2" key="1">
    <citation type="submission" date="2015-01" db="EMBL/GenBank/DDBJ databases">
        <title>The Genome Sequence of Ochroconis gallopava CBS43764.</title>
        <authorList>
            <consortium name="The Broad Institute Genomics Platform"/>
            <person name="Cuomo C."/>
            <person name="de Hoog S."/>
            <person name="Gorbushina A."/>
            <person name="Stielow B."/>
            <person name="Teixiera M."/>
            <person name="Abouelleil A."/>
            <person name="Chapman S.B."/>
            <person name="Priest M."/>
            <person name="Young S.K."/>
            <person name="Wortman J."/>
            <person name="Nusbaum C."/>
            <person name="Birren B."/>
        </authorList>
    </citation>
    <scope>NUCLEOTIDE SEQUENCE [LARGE SCALE GENOMIC DNA]</scope>
    <source>
        <strain evidence="1 2">CBS 43764</strain>
    </source>
</reference>
<dbReference type="GO" id="GO:0003723">
    <property type="term" value="F:RNA binding"/>
    <property type="evidence" value="ECO:0007669"/>
    <property type="project" value="InterPro"/>
</dbReference>
<name>A0A0D1XS60_9PEZI</name>
<accession>A0A0D1XS60</accession>
<gene>
    <name evidence="1" type="ORF">PV09_03424</name>
</gene>
<dbReference type="AlphaFoldDB" id="A0A0D1XS60"/>
<dbReference type="OrthoDB" id="5404651at2759"/>
<dbReference type="RefSeq" id="XP_016215415.1">
    <property type="nucleotide sequence ID" value="XM_016356622.1"/>
</dbReference>